<dbReference type="EMBL" id="AF232689">
    <property type="protein sequence ID" value="AAF99189.1"/>
    <property type="molecule type" value="Genomic_DNA"/>
</dbReference>
<dbReference type="Proteomes" id="UP000008288">
    <property type="component" value="Segment"/>
</dbReference>
<evidence type="ECO:0000256" key="6">
    <source>
        <dbReference type="ARBA" id="ARBA00022844"/>
    </source>
</evidence>
<dbReference type="KEGG" id="vg:940377"/>
<evidence type="ECO:0000256" key="5">
    <source>
        <dbReference type="ARBA" id="ARBA00022812"/>
    </source>
</evidence>
<dbReference type="GO" id="GO:0055036">
    <property type="term" value="C:virion membrane"/>
    <property type="evidence" value="ECO:0007669"/>
    <property type="project" value="UniProtKB-SubCell"/>
</dbReference>
<keyword evidence="1 11" id="KW-1032">Host cell membrane</keyword>
<dbReference type="GO" id="GO:0020002">
    <property type="term" value="C:host cell plasma membrane"/>
    <property type="evidence" value="ECO:0007669"/>
    <property type="project" value="UniProtKB-SubCell"/>
</dbReference>
<organism evidence="13 14">
    <name type="scientific">Rat cytomegalovirus (strain Maastricht)</name>
    <dbReference type="NCBI Taxonomy" id="79700"/>
    <lineage>
        <taxon>Viruses</taxon>
        <taxon>Duplodnaviria</taxon>
        <taxon>Heunggongvirae</taxon>
        <taxon>Peploviricota</taxon>
        <taxon>Herviviricetes</taxon>
        <taxon>Herpesvirales</taxon>
        <taxon>Orthoherpesviridae</taxon>
        <taxon>Betaherpesvirinae</taxon>
        <taxon>Muromegalovirus</taxon>
        <taxon>Muromegalovirus muridbeta2</taxon>
        <taxon>Murid betaherpesvirus 2</taxon>
    </lineage>
</organism>
<feature type="initiator methionine" description="Removed; by host" evidence="11">
    <location>
        <position position="1"/>
    </location>
</feature>
<evidence type="ECO:0000256" key="7">
    <source>
        <dbReference type="ARBA" id="ARBA00022870"/>
    </source>
</evidence>
<dbReference type="GeneID" id="940377"/>
<reference evidence="13 14" key="1">
    <citation type="journal article" date="1996" name="J. Gen. Virol.">
        <title>Cloning and sequence analysis of the genes encoding DNA polymerase, glycoprotein B, ICP18.5 and major DNA-binding protein of rat cytomegalovirus.</title>
        <authorList>
            <person name="Beuken E."/>
            <person name="Slobbe R."/>
            <person name="Bruggeman C.A."/>
            <person name="Vink C."/>
        </authorList>
    </citation>
    <scope>NUCLEOTIDE SEQUENCE [LARGE SCALE GENOMIC DNA]</scope>
    <source>
        <strain evidence="13 14">Maastricht</strain>
    </source>
</reference>
<evidence type="ECO:0000256" key="10">
    <source>
        <dbReference type="ARBA" id="ARBA00023288"/>
    </source>
</evidence>
<comment type="subunit">
    <text evidence="11">Interacts with cytoplasmic envelopment protein 2; this interaction is essential for the proper localization of each protein to the assembly complex and thus for the production of infectious virus.</text>
</comment>
<dbReference type="GO" id="GO:0046760">
    <property type="term" value="P:viral budding from Golgi membrane"/>
    <property type="evidence" value="ECO:0007669"/>
    <property type="project" value="UniProtKB-UniRule"/>
</dbReference>
<evidence type="ECO:0000313" key="13">
    <source>
        <dbReference type="EMBL" id="AAF99189.1"/>
    </source>
</evidence>
<gene>
    <name evidence="13" type="primary">R99</name>
</gene>
<keyword evidence="14" id="KW-1185">Reference proteome</keyword>
<keyword evidence="2 11" id="KW-0597">Phosphoprotein</keyword>
<comment type="similarity">
    <text evidence="11">Belongs to the herpesviridae cytoplasmic envelopment protein 3 family.</text>
</comment>
<accession>Q9DWA1</accession>
<feature type="compositionally biased region" description="Basic and acidic residues" evidence="12">
    <location>
        <begin position="49"/>
        <end position="67"/>
    </location>
</feature>
<evidence type="ECO:0000313" key="14">
    <source>
        <dbReference type="Proteomes" id="UP000008288"/>
    </source>
</evidence>
<reference evidence="13 14" key="6">
    <citation type="journal article" date="1999" name="J. Gen. Virol.">
        <title>The rat cytomegalovirus R32 gene encodes a virion-associated protein that elicits a strong humoral immune response in infected rats.</title>
        <authorList>
            <person name="Beuken E."/>
            <person name="Grauls G."/>
            <person name="Bruggeman C.A."/>
            <person name="Vink C."/>
        </authorList>
    </citation>
    <scope>NUCLEOTIDE SEQUENCE [LARGE SCALE GENOMIC DNA]</scope>
    <source>
        <strain evidence="13 14">Maastricht</strain>
    </source>
</reference>
<reference evidence="13 14" key="2">
    <citation type="journal article" date="1996" name="J. Virol.">
        <title>Structure of the rat cytomegalovirus genome termini.</title>
        <authorList>
            <person name="Vink C."/>
            <person name="Beuken E."/>
            <person name="Bruggeman C.A."/>
        </authorList>
    </citation>
    <scope>NUCLEOTIDE SEQUENCE [LARGE SCALE GENOMIC DNA]</scope>
    <source>
        <strain evidence="13 14">Maastricht</strain>
    </source>
</reference>
<dbReference type="GO" id="GO:0019033">
    <property type="term" value="C:viral tegument"/>
    <property type="evidence" value="ECO:0007669"/>
    <property type="project" value="UniProtKB-SubCell"/>
</dbReference>
<evidence type="ECO:0000256" key="4">
    <source>
        <dbReference type="ARBA" id="ARBA00022707"/>
    </source>
</evidence>
<feature type="compositionally biased region" description="Low complexity" evidence="12">
    <location>
        <begin position="79"/>
        <end position="92"/>
    </location>
</feature>
<reference evidence="13 14" key="9">
    <citation type="journal article" date="2000" name="J. Virol.">
        <title>Complete DNA sequence of the rat cytomegalovirus genome.</title>
        <authorList>
            <person name="Vink C."/>
            <person name="Beuken E."/>
            <person name="Bruggeman C.A."/>
        </authorList>
    </citation>
    <scope>NUCLEOTIDE SEQUENCE [LARGE SCALE GENOMIC DNA]</scope>
    <source>
        <strain evidence="13 14">Maastricht</strain>
    </source>
</reference>
<comment type="PTM">
    <text evidence="11">Myristoylation and palmitoylation (probably on one or more of the nearby cysteines at the N-terminus) enable membrane-binding and Golgi apparatus-specific targeting and are essential for efficient packaging.</text>
</comment>
<reference evidence="13 14" key="8">
    <citation type="journal article" date="2000" name="J. Virol.">
        <title>The r144 major histocompatibility complex class I-like gene of rat cytomegalovirus is dispensable for both acute and long-term infection in the immunocompromised host.</title>
        <authorList>
            <person name="Beisser P.S."/>
            <person name="Kloover J.S."/>
            <person name="Grauls G.E."/>
            <person name="Blok M.J."/>
            <person name="Bruggeman C.A."/>
            <person name="Vink C."/>
        </authorList>
    </citation>
    <scope>NUCLEOTIDE SEQUENCE [LARGE SCALE GENOMIC DNA]</scope>
    <source>
        <strain evidence="13 14">Maastricht</strain>
    </source>
</reference>
<keyword evidence="4 11" id="KW-0519">Myristate</keyword>
<dbReference type="GO" id="GO:0044178">
    <property type="term" value="C:host cell Golgi membrane"/>
    <property type="evidence" value="ECO:0007669"/>
    <property type="project" value="UniProtKB-SubCell"/>
</dbReference>
<evidence type="ECO:0000256" key="11">
    <source>
        <dbReference type="HAMAP-Rule" id="MF_04041"/>
    </source>
</evidence>
<dbReference type="InterPro" id="IPR034705">
    <property type="entry name" value="HSV_CEP3_betahv"/>
</dbReference>
<keyword evidence="9 11" id="KW-0564">Palmitate</keyword>
<keyword evidence="3 11" id="KW-0920">Virion tegument</keyword>
<evidence type="ECO:0000256" key="2">
    <source>
        <dbReference type="ARBA" id="ARBA00022553"/>
    </source>
</evidence>
<reference evidence="13 14" key="5">
    <citation type="journal article" date="1998" name="Virology">
        <title>The Maastricht strain and England strain of rat cytomegalovirus represent different betaherpesvirus species rather than strains.</title>
        <authorList>
            <person name="Beisser P.S."/>
            <person name="Kaptein S.J."/>
            <person name="Beuken E."/>
            <person name="Bruggeman C.A."/>
            <person name="Vink C."/>
        </authorList>
    </citation>
    <scope>NUCLEOTIDE SEQUENCE [LARGE SCALE GENOMIC DNA]</scope>
    <source>
        <strain evidence="13 14">Maastricht</strain>
    </source>
</reference>
<dbReference type="HAMAP" id="MF_04041">
    <property type="entry name" value="HSV_CEP3_betahv"/>
    <property type="match status" value="1"/>
</dbReference>
<evidence type="ECO:0000256" key="9">
    <source>
        <dbReference type="ARBA" id="ARBA00023139"/>
    </source>
</evidence>
<keyword evidence="10 11" id="KW-0449">Lipoprotein</keyword>
<dbReference type="OrthoDB" id="39695at10239"/>
<keyword evidence="5 11" id="KW-1040">Host Golgi apparatus</keyword>
<keyword evidence="6 11" id="KW-0946">Virion</keyword>
<reference evidence="13 14" key="7">
    <citation type="journal article" date="1999" name="J. Virol.">
        <title>Deletion of the R78 G protein-coupled receptor gene from rat cytomegalovirus results in an attenuated, syncytium-inducing mutant strain.</title>
        <authorList>
            <person name="Beisser P.S."/>
            <person name="Grauls G."/>
            <person name="Bruggeman C.A."/>
            <person name="Vink C."/>
        </authorList>
    </citation>
    <scope>NUCLEOTIDE SEQUENCE [LARGE SCALE GENOMIC DNA]</scope>
    <source>
        <strain evidence="13 14">Maastricht</strain>
    </source>
</reference>
<evidence type="ECO:0000256" key="8">
    <source>
        <dbReference type="ARBA" id="ARBA00023136"/>
    </source>
</evidence>
<evidence type="ECO:0000256" key="1">
    <source>
        <dbReference type="ARBA" id="ARBA00022511"/>
    </source>
</evidence>
<organismHost>
    <name type="scientific">Rattus</name>
    <name type="common">rats</name>
    <dbReference type="NCBI Taxonomy" id="10114"/>
</organismHost>
<protein>
    <recommendedName>
        <fullName evidence="11">Cytoplasmic envelopment protein 3</fullName>
    </recommendedName>
</protein>
<sequence length="124" mass="13069">MGAECCKHVCCQLRPGTGDAVKDANGQFVALGSDFSVLTDTSDEEDDGDERRGGKDGKYGVRDESTRRLLGKVPENAIPRTVAAPVQTAATAGAGGRDDQRPGKRGGKATKTPNAQKKRVRIVV</sequence>
<feature type="region of interest" description="Disordered" evidence="12">
    <location>
        <begin position="38"/>
        <end position="124"/>
    </location>
</feature>
<dbReference type="RefSeq" id="NP_064200.1">
    <property type="nucleotide sequence ID" value="NC_002512.2"/>
</dbReference>
<comment type="function">
    <text evidence="11">Plays an important role in the cytoplasmic envelopment of tegument proteins and capsids during the assembly and egress processes. Participates also in viral entry at the fusion step probably by regulating the core fusion machinery.</text>
</comment>
<name>Q9DWA1_RCMVM</name>
<evidence type="ECO:0000256" key="12">
    <source>
        <dbReference type="SAM" id="MobiDB-lite"/>
    </source>
</evidence>
<keyword evidence="8 11" id="KW-0472">Membrane</keyword>
<proteinExistence type="inferred from homology"/>
<dbReference type="Pfam" id="PF17474">
    <property type="entry name" value="U71"/>
    <property type="match status" value="1"/>
</dbReference>
<reference evidence="13 14" key="10">
    <citation type="journal article" date="2000" name="Virus Res.">
        <title>Rat cytomegalovirus R89 is a highly conserved gene which expresses a spliced transcript.</title>
        <authorList>
            <person name="Gruijthuijsen Y.K."/>
            <person name="Beuken E."/>
            <person name="Bruggeman C.A."/>
            <person name="Vink C."/>
        </authorList>
    </citation>
    <scope>NUCLEOTIDE SEQUENCE [LARGE SCALE GENOMIC DNA]</scope>
    <source>
        <strain evidence="13 14">Maastricht</strain>
    </source>
</reference>
<reference evidence="13 14" key="3">
    <citation type="journal article" date="1997" name="J. Gen. Virol.">
        <title>Cloning and functional characterization of the origin of lytic-phase DNA replication of rat cytomegalovirus.</title>
        <authorList>
            <person name="Vink C."/>
            <person name="Beuken E."/>
            <person name="Bruggeman C.A."/>
        </authorList>
    </citation>
    <scope>NUCLEOTIDE SEQUENCE [LARGE SCALE GENOMIC DNA]</scope>
    <source>
        <strain evidence="13 14">Maastricht</strain>
    </source>
</reference>
<evidence type="ECO:0000256" key="3">
    <source>
        <dbReference type="ARBA" id="ARBA00022580"/>
    </source>
</evidence>
<reference evidence="13 14" key="4">
    <citation type="journal article" date="1998" name="J. Virol.">
        <title>The R33 G protein-coupled receptor gene of rat cytomegalovirus plays an essential role in the pathogenesis of viral infection.</title>
        <authorList>
            <person name="Beisser P.S."/>
            <person name="Vink C."/>
            <person name="Van Dam J.G."/>
            <person name="Grauls G."/>
            <person name="Vanherle S.J."/>
            <person name="Bruggeman C.A."/>
        </authorList>
    </citation>
    <scope>NUCLEOTIDE SEQUENCE [LARGE SCALE GENOMIC DNA]</scope>
    <source>
        <strain evidence="13 14">Maastricht</strain>
    </source>
</reference>
<keyword evidence="7 11" id="KW-1043">Host membrane</keyword>
<comment type="PTM">
    <text evidence="11">Phosphorylated. Phosphorylation does not seem to be required for recycling to the host Golgi apparatus. Packaging is selective for underphosphorylated forms.</text>
</comment>
<feature type="lipid moiety-binding region" description="N-myristoyl glycine; by host" evidence="11">
    <location>
        <position position="2"/>
    </location>
</feature>
<comment type="subcellular location">
    <subcellularLocation>
        <location evidence="11">Virion tegument</location>
    </subcellularLocation>
    <subcellularLocation>
        <location evidence="11">Virion membrane</location>
        <topology evidence="11">Lipid-anchor</topology>
    </subcellularLocation>
    <subcellularLocation>
        <location evidence="11">Host cell membrane</location>
        <topology evidence="11">Lipid-anchor</topology>
        <orientation evidence="11">Cytoplasmic side</orientation>
    </subcellularLocation>
    <subcellularLocation>
        <location evidence="11">Host Golgi apparatus membrane</location>
        <topology evidence="11">Lipid-anchor</topology>
        <orientation evidence="11">Cytoplasmic side</orientation>
    </subcellularLocation>
    <text evidence="11">Virion membrane-associated tegument protein. Associates with host membrane lipids rafts. During virion morphogenesis, this protein probably accumulates in the endosomes and trans-Golgi where secondary envelopment occurs. It is probably transported to the cell surface from where it is endocytosed and directed to the trans-Golgi network (TGN).</text>
</comment>
<dbReference type="InterPro" id="IPR020170">
    <property type="entry name" value="Herpes_UL11_megaloV/roseoloV"/>
</dbReference>